<dbReference type="PANTHER" id="PTHR24255">
    <property type="entry name" value="COMPLEMENT COMPONENT 1, S SUBCOMPONENT-RELATED"/>
    <property type="match status" value="1"/>
</dbReference>
<dbReference type="Pfam" id="PF00431">
    <property type="entry name" value="CUB"/>
    <property type="match status" value="1"/>
</dbReference>
<proteinExistence type="predicted"/>
<keyword evidence="1" id="KW-1015">Disulfide bond</keyword>
<evidence type="ECO:0000313" key="4">
    <source>
        <dbReference type="EMBL" id="KAJ7352848.1"/>
    </source>
</evidence>
<dbReference type="PANTHER" id="PTHR24255:SF31">
    <property type="entry name" value="CUBILIN-LIKE PROTEIN"/>
    <property type="match status" value="1"/>
</dbReference>
<dbReference type="PROSITE" id="PS01180">
    <property type="entry name" value="CUB"/>
    <property type="match status" value="1"/>
</dbReference>
<dbReference type="SMART" id="SM00042">
    <property type="entry name" value="CUB"/>
    <property type="match status" value="1"/>
</dbReference>
<name>A0A9X0CJL4_9CNID</name>
<reference evidence="4" key="1">
    <citation type="submission" date="2023-01" db="EMBL/GenBank/DDBJ databases">
        <title>Genome assembly of the deep-sea coral Lophelia pertusa.</title>
        <authorList>
            <person name="Herrera S."/>
            <person name="Cordes E."/>
        </authorList>
    </citation>
    <scope>NUCLEOTIDE SEQUENCE</scope>
    <source>
        <strain evidence="4">USNM1676648</strain>
        <tissue evidence="4">Polyp</tissue>
    </source>
</reference>
<dbReference type="GO" id="GO:0004252">
    <property type="term" value="F:serine-type endopeptidase activity"/>
    <property type="evidence" value="ECO:0007669"/>
    <property type="project" value="TreeGrafter"/>
</dbReference>
<evidence type="ECO:0000256" key="2">
    <source>
        <dbReference type="PROSITE-ProRule" id="PRU00059"/>
    </source>
</evidence>
<organism evidence="4 5">
    <name type="scientific">Desmophyllum pertusum</name>
    <dbReference type="NCBI Taxonomy" id="174260"/>
    <lineage>
        <taxon>Eukaryota</taxon>
        <taxon>Metazoa</taxon>
        <taxon>Cnidaria</taxon>
        <taxon>Anthozoa</taxon>
        <taxon>Hexacorallia</taxon>
        <taxon>Scleractinia</taxon>
        <taxon>Caryophylliina</taxon>
        <taxon>Caryophylliidae</taxon>
        <taxon>Desmophyllum</taxon>
    </lineage>
</organism>
<dbReference type="InterPro" id="IPR035914">
    <property type="entry name" value="Sperma_CUB_dom_sf"/>
</dbReference>
<protein>
    <submittedName>
        <fullName evidence="4">CUB and sushi domain-containing protein 3</fullName>
    </submittedName>
</protein>
<dbReference type="OrthoDB" id="431034at2759"/>
<dbReference type="CDD" id="cd00041">
    <property type="entry name" value="CUB"/>
    <property type="match status" value="1"/>
</dbReference>
<comment type="caution">
    <text evidence="2">Lacks conserved residue(s) required for the propagation of feature annotation.</text>
</comment>
<comment type="caution">
    <text evidence="4">The sequence shown here is derived from an EMBL/GenBank/DDBJ whole genome shotgun (WGS) entry which is preliminary data.</text>
</comment>
<sequence>MTQVDNDRATIVFDGTTYKPPPFTSSGNVVRVRSSVMELQQRKDSVSATSKSTQIVGGVYEDGSGTISSPGYPNGYAHNLDCSWLLYRTVDTPDFIFTDFNTEENYDLVAVSTGRFGEQVITNGWSGNRVPVDSYFTVGSSYMWIRFTSNGGNGDGRSHPGWSGPYKKYWPYGANGKKKRSLRKAMRV</sequence>
<evidence type="ECO:0000256" key="1">
    <source>
        <dbReference type="ARBA" id="ARBA00023157"/>
    </source>
</evidence>
<evidence type="ECO:0000313" key="5">
    <source>
        <dbReference type="Proteomes" id="UP001163046"/>
    </source>
</evidence>
<dbReference type="GO" id="GO:0005615">
    <property type="term" value="C:extracellular space"/>
    <property type="evidence" value="ECO:0007669"/>
    <property type="project" value="TreeGrafter"/>
</dbReference>
<gene>
    <name evidence="4" type="primary">CSMD3_4</name>
    <name evidence="4" type="ORF">OS493_033390</name>
</gene>
<dbReference type="Gene3D" id="2.60.120.290">
    <property type="entry name" value="Spermadhesin, CUB domain"/>
    <property type="match status" value="1"/>
</dbReference>
<accession>A0A9X0CJL4</accession>
<dbReference type="Proteomes" id="UP001163046">
    <property type="component" value="Unassembled WGS sequence"/>
</dbReference>
<dbReference type="InterPro" id="IPR000859">
    <property type="entry name" value="CUB_dom"/>
</dbReference>
<feature type="domain" description="CUB" evidence="3">
    <location>
        <begin position="56"/>
        <end position="169"/>
    </location>
</feature>
<evidence type="ECO:0000259" key="3">
    <source>
        <dbReference type="PROSITE" id="PS01180"/>
    </source>
</evidence>
<dbReference type="SUPFAM" id="SSF49854">
    <property type="entry name" value="Spermadhesin, CUB domain"/>
    <property type="match status" value="1"/>
</dbReference>
<keyword evidence="5" id="KW-1185">Reference proteome</keyword>
<dbReference type="EMBL" id="MU827345">
    <property type="protein sequence ID" value="KAJ7352848.1"/>
    <property type="molecule type" value="Genomic_DNA"/>
</dbReference>
<dbReference type="AlphaFoldDB" id="A0A9X0CJL4"/>